<dbReference type="EMBL" id="CP041217">
    <property type="protein sequence ID" value="QDH23435.1"/>
    <property type="molecule type" value="Genomic_DNA"/>
</dbReference>
<proteinExistence type="predicted"/>
<keyword evidence="2" id="KW-0472">Membrane</keyword>
<evidence type="ECO:0000256" key="1">
    <source>
        <dbReference type="ARBA" id="ARBA00022729"/>
    </source>
</evidence>
<keyword evidence="2" id="KW-0812">Transmembrane</keyword>
<dbReference type="InterPro" id="IPR024221">
    <property type="entry name" value="BLIP_dom_sf"/>
</dbReference>
<dbReference type="InterPro" id="IPR037873">
    <property type="entry name" value="BamE-like"/>
</dbReference>
<dbReference type="InterPro" id="IPR024418">
    <property type="entry name" value="DUF3862"/>
</dbReference>
<gene>
    <name evidence="3" type="ORF">FFV09_22755</name>
</gene>
<dbReference type="RefSeq" id="WP_141449972.1">
    <property type="nucleotide sequence ID" value="NZ_CP041217.1"/>
</dbReference>
<reference evidence="3 4" key="1">
    <citation type="submission" date="2019-06" db="EMBL/GenBank/DDBJ databases">
        <title>Saccharibacillus brassicae sp. nov., an endophytic bacterium isolated from Chinese cabbage seeds (Brassica pekinensis).</title>
        <authorList>
            <person name="Jiang L."/>
            <person name="Lee J."/>
            <person name="Kim S.W."/>
        </authorList>
    </citation>
    <scope>NUCLEOTIDE SEQUENCE [LARGE SCALE GENOMIC DNA]</scope>
    <source>
        <strain evidence="4">KCTC 43072 / ATSA2</strain>
    </source>
</reference>
<dbReference type="Gene3D" id="3.30.1450.10">
    <property type="match status" value="1"/>
</dbReference>
<dbReference type="KEGG" id="saca:FFV09_22755"/>
<keyword evidence="1" id="KW-0732">Signal</keyword>
<dbReference type="SUPFAM" id="SSF55648">
    <property type="entry name" value="beta-lactamase-inhibitor protein, BLIP"/>
    <property type="match status" value="1"/>
</dbReference>
<keyword evidence="2" id="KW-1133">Transmembrane helix</keyword>
<dbReference type="Proteomes" id="UP000316968">
    <property type="component" value="Chromosome"/>
</dbReference>
<dbReference type="AlphaFoldDB" id="A0A4Y6V565"/>
<dbReference type="OrthoDB" id="570195at2"/>
<accession>A0A4Y6V565</accession>
<keyword evidence="4" id="KW-1185">Reference proteome</keyword>
<feature type="transmembrane region" description="Helical" evidence="2">
    <location>
        <begin position="29"/>
        <end position="51"/>
    </location>
</feature>
<evidence type="ECO:0000256" key="2">
    <source>
        <dbReference type="SAM" id="Phobius"/>
    </source>
</evidence>
<protein>
    <submittedName>
        <fullName evidence="3">DUF3862 domain-containing protein</fullName>
    </submittedName>
</protein>
<evidence type="ECO:0000313" key="3">
    <source>
        <dbReference type="EMBL" id="QDH23435.1"/>
    </source>
</evidence>
<name>A0A4Y6V565_SACBS</name>
<dbReference type="Pfam" id="PF12978">
    <property type="entry name" value="DUF3862"/>
    <property type="match status" value="1"/>
</dbReference>
<organism evidence="3 4">
    <name type="scientific">Saccharibacillus brassicae</name>
    <dbReference type="NCBI Taxonomy" id="2583377"/>
    <lineage>
        <taxon>Bacteria</taxon>
        <taxon>Bacillati</taxon>
        <taxon>Bacillota</taxon>
        <taxon>Bacilli</taxon>
        <taxon>Bacillales</taxon>
        <taxon>Paenibacillaceae</taxon>
        <taxon>Saccharibacillus</taxon>
    </lineage>
</organism>
<evidence type="ECO:0000313" key="4">
    <source>
        <dbReference type="Proteomes" id="UP000316968"/>
    </source>
</evidence>
<sequence>MLFLIIGVVLALYFSVLLARQIKAKQWKVARLSAVIVTAGLAGIVTGLVMLSSSGDSHSGEITLEEYDQIQIGMTYKEVVDIIGAPGKKTDVVKTESGETGVTNYIFERNDGSKPDVTLYFKDDELIIKSQMLFK</sequence>